<proteinExistence type="predicted"/>
<organism evidence="1 2">
    <name type="scientific">Clostridium grantii DSM 8605</name>
    <dbReference type="NCBI Taxonomy" id="1121316"/>
    <lineage>
        <taxon>Bacteria</taxon>
        <taxon>Bacillati</taxon>
        <taxon>Bacillota</taxon>
        <taxon>Clostridia</taxon>
        <taxon>Eubacteriales</taxon>
        <taxon>Clostridiaceae</taxon>
        <taxon>Clostridium</taxon>
    </lineage>
</organism>
<dbReference type="RefSeq" id="WP_242950690.1">
    <property type="nucleotide sequence ID" value="NZ_FQXM01000019.1"/>
</dbReference>
<protein>
    <submittedName>
        <fullName evidence="1">8-oxo-dGTP diphosphatase</fullName>
    </submittedName>
</protein>
<evidence type="ECO:0000313" key="2">
    <source>
        <dbReference type="Proteomes" id="UP000184447"/>
    </source>
</evidence>
<dbReference type="STRING" id="1121316.SAMN02745207_03034"/>
<accession>A0A1M5WPN5</accession>
<reference evidence="1 2" key="1">
    <citation type="submission" date="2016-11" db="EMBL/GenBank/DDBJ databases">
        <authorList>
            <person name="Jaros S."/>
            <person name="Januszkiewicz K."/>
            <person name="Wedrychowicz H."/>
        </authorList>
    </citation>
    <scope>NUCLEOTIDE SEQUENCE [LARGE SCALE GENOMIC DNA]</scope>
    <source>
        <strain evidence="1 2">DSM 8605</strain>
    </source>
</reference>
<name>A0A1M5WPN5_9CLOT</name>
<dbReference type="AlphaFoldDB" id="A0A1M5WPN5"/>
<gene>
    <name evidence="1" type="ORF">SAMN02745207_03034</name>
</gene>
<keyword evidence="2" id="KW-1185">Reference proteome</keyword>
<evidence type="ECO:0000313" key="1">
    <source>
        <dbReference type="EMBL" id="SHH89451.1"/>
    </source>
</evidence>
<dbReference type="EMBL" id="FQXM01000019">
    <property type="protein sequence ID" value="SHH89451.1"/>
    <property type="molecule type" value="Genomic_DNA"/>
</dbReference>
<dbReference type="Proteomes" id="UP000184447">
    <property type="component" value="Unassembled WGS sequence"/>
</dbReference>
<sequence length="47" mass="5729">MIKVNFYDLNTVEDKKLLFAVIMAKFNGKWIYARHKNRQTWEIPLMI</sequence>